<dbReference type="OrthoDB" id="5881628at2759"/>
<sequence>MSSKIELSNSKYYVQMMRTLPLTTDGITLDKFEFIPDVKIQYNFGFVTSDVTIVNNNQSDVFVVWNKHVFISVTPPTAIVPAGTDQEFRVTVHLNKIKDLNPKLMIQLRTCSIGPNDLPAEDIRNSLRLQQQLCYGNCHVKNFYLVFERFSQSVWWDESIPTYGRVPYESLPAHLQRVFTWPPMPPPPQSGCDEVAVEME</sequence>
<gene>
    <name evidence="1" type="ORF">B9Z55_028864</name>
</gene>
<evidence type="ECO:0008006" key="3">
    <source>
        <dbReference type="Google" id="ProtNLM"/>
    </source>
</evidence>
<keyword evidence="2" id="KW-1185">Reference proteome</keyword>
<organism evidence="1 2">
    <name type="scientific">Caenorhabditis nigoni</name>
    <dbReference type="NCBI Taxonomy" id="1611254"/>
    <lineage>
        <taxon>Eukaryota</taxon>
        <taxon>Metazoa</taxon>
        <taxon>Ecdysozoa</taxon>
        <taxon>Nematoda</taxon>
        <taxon>Chromadorea</taxon>
        <taxon>Rhabditida</taxon>
        <taxon>Rhabditina</taxon>
        <taxon>Rhabditomorpha</taxon>
        <taxon>Rhabditoidea</taxon>
        <taxon>Rhabditidae</taxon>
        <taxon>Peloderinae</taxon>
        <taxon>Caenorhabditis</taxon>
    </lineage>
</organism>
<comment type="caution">
    <text evidence="1">The sequence shown here is derived from an EMBL/GenBank/DDBJ whole genome shotgun (WGS) entry which is preliminary data.</text>
</comment>
<accession>A0A2G5SA21</accession>
<evidence type="ECO:0000313" key="1">
    <source>
        <dbReference type="EMBL" id="PIC11763.1"/>
    </source>
</evidence>
<reference evidence="2" key="1">
    <citation type="submission" date="2017-10" db="EMBL/GenBank/DDBJ databases">
        <title>Rapid genome shrinkage in a self-fertile nematode reveals novel sperm competition proteins.</title>
        <authorList>
            <person name="Yin D."/>
            <person name="Schwarz E.M."/>
            <person name="Thomas C.G."/>
            <person name="Felde R.L."/>
            <person name="Korf I.F."/>
            <person name="Cutter A.D."/>
            <person name="Schartner C.M."/>
            <person name="Ralston E.J."/>
            <person name="Meyer B.J."/>
            <person name="Haag E.S."/>
        </authorList>
    </citation>
    <scope>NUCLEOTIDE SEQUENCE [LARGE SCALE GENOMIC DNA]</scope>
    <source>
        <strain evidence="2">JU1422</strain>
    </source>
</reference>
<evidence type="ECO:0000313" key="2">
    <source>
        <dbReference type="Proteomes" id="UP000230233"/>
    </source>
</evidence>
<dbReference type="AlphaFoldDB" id="A0A2G5SA21"/>
<dbReference type="EMBL" id="PDUG01000044">
    <property type="protein sequence ID" value="PIC11763.1"/>
    <property type="molecule type" value="Genomic_DNA"/>
</dbReference>
<dbReference type="Proteomes" id="UP000230233">
    <property type="component" value="Unassembled WGS sequence"/>
</dbReference>
<proteinExistence type="predicted"/>
<name>A0A2G5SA21_9PELO</name>
<protein>
    <recommendedName>
        <fullName evidence="3">Major sperm protein</fullName>
    </recommendedName>
</protein>